<gene>
    <name evidence="1" type="ORF">GCM10009118_15770</name>
</gene>
<sequence>MLNWFRKKRGSGIIRKGKRHKVPMKPLDYSPKIILAWTKAIEGNEEIQNWLAENGFEELAVSIWALKLKQDARDWLMENGYPHIMAMINAAEGNEPAREWLKTHNFILFYNMALAIDGEKEGYQWIQANSTPDIFLLTQAMKKLKDDIEENHNDIHKFGTD</sequence>
<comment type="caution">
    <text evidence="1">The sequence shown here is derived from an EMBL/GenBank/DDBJ whole genome shotgun (WGS) entry which is preliminary data.</text>
</comment>
<reference evidence="2" key="1">
    <citation type="journal article" date="2019" name="Int. J. Syst. Evol. Microbiol.">
        <title>The Global Catalogue of Microorganisms (GCM) 10K type strain sequencing project: providing services to taxonomists for standard genome sequencing and annotation.</title>
        <authorList>
            <consortium name="The Broad Institute Genomics Platform"/>
            <consortium name="The Broad Institute Genome Sequencing Center for Infectious Disease"/>
            <person name="Wu L."/>
            <person name="Ma J."/>
        </authorList>
    </citation>
    <scope>NUCLEOTIDE SEQUENCE [LARGE SCALE GENOMIC DNA]</scope>
    <source>
        <strain evidence="2">JCM 16083</strain>
    </source>
</reference>
<dbReference type="Proteomes" id="UP001501126">
    <property type="component" value="Unassembled WGS sequence"/>
</dbReference>
<protein>
    <submittedName>
        <fullName evidence="1">Uncharacterized protein</fullName>
    </submittedName>
</protein>
<keyword evidence="2" id="KW-1185">Reference proteome</keyword>
<evidence type="ECO:0000313" key="1">
    <source>
        <dbReference type="EMBL" id="GAA0875169.1"/>
    </source>
</evidence>
<dbReference type="RefSeq" id="WP_343786345.1">
    <property type="nucleotide sequence ID" value="NZ_BAAAFH010000007.1"/>
</dbReference>
<dbReference type="EMBL" id="BAAAFH010000007">
    <property type="protein sequence ID" value="GAA0875169.1"/>
    <property type="molecule type" value="Genomic_DNA"/>
</dbReference>
<proteinExistence type="predicted"/>
<organism evidence="1 2">
    <name type="scientific">Wandonia haliotis</name>
    <dbReference type="NCBI Taxonomy" id="574963"/>
    <lineage>
        <taxon>Bacteria</taxon>
        <taxon>Pseudomonadati</taxon>
        <taxon>Bacteroidota</taxon>
        <taxon>Flavobacteriia</taxon>
        <taxon>Flavobacteriales</taxon>
        <taxon>Crocinitomicaceae</taxon>
        <taxon>Wandonia</taxon>
    </lineage>
</organism>
<evidence type="ECO:0000313" key="2">
    <source>
        <dbReference type="Proteomes" id="UP001501126"/>
    </source>
</evidence>
<name>A0ABP3Y4V2_9FLAO</name>
<accession>A0ABP3Y4V2</accession>